<dbReference type="InterPro" id="IPR044604">
    <property type="entry name" value="FLZ12/13/14"/>
</dbReference>
<protein>
    <recommendedName>
        <fullName evidence="5">FLZ-type domain-containing protein</fullName>
    </recommendedName>
</protein>
<dbReference type="OrthoDB" id="828272at2759"/>
<comment type="similarity">
    <text evidence="1">Belongs to the FLZ family.</text>
</comment>
<reference evidence="8" key="3">
    <citation type="submission" date="2018-02" db="UniProtKB">
        <authorList>
            <consortium name="EnsemblPlants"/>
        </authorList>
    </citation>
    <scope>IDENTIFICATION</scope>
    <source>
        <strain evidence="8">Williams 82</strain>
    </source>
</reference>
<evidence type="ECO:0000313" key="7">
    <source>
        <dbReference type="EMBL" id="KRH74144.1"/>
    </source>
</evidence>
<dbReference type="PROSITE" id="PS51795">
    <property type="entry name" value="ZF_FLZ"/>
    <property type="match status" value="1"/>
</dbReference>
<dbReference type="PaxDb" id="3847-GLYMA01G00500.1"/>
<gene>
    <name evidence="8" type="primary">LOC100788024</name>
    <name evidence="7" type="ORF">GLYMA_01G002000</name>
</gene>
<reference evidence="6" key="1">
    <citation type="submission" date="2009-08" db="EMBL/GenBank/DDBJ databases">
        <authorList>
            <person name="Cheung F."/>
            <person name="Xiao Y."/>
            <person name="Chan A."/>
            <person name="Moskal W."/>
            <person name="Town C.D."/>
        </authorList>
    </citation>
    <scope>NUCLEOTIDE SEQUENCE</scope>
</reference>
<dbReference type="Gramene" id="KRH74144">
    <property type="protein sequence ID" value="KRH74144"/>
    <property type="gene ID" value="GLYMA_01G002000"/>
</dbReference>
<evidence type="ECO:0000256" key="3">
    <source>
        <dbReference type="ARBA" id="ARBA00022771"/>
    </source>
</evidence>
<keyword evidence="3" id="KW-0862">Zinc</keyword>
<proteinExistence type="evidence at transcript level"/>
<evidence type="ECO:0000313" key="9">
    <source>
        <dbReference type="Proteomes" id="UP000008827"/>
    </source>
</evidence>
<dbReference type="EnsemblPlants" id="KRH74144">
    <property type="protein sequence ID" value="KRH74144"/>
    <property type="gene ID" value="GLYMA_01G002000"/>
</dbReference>
<sequence length="143" mass="15775">MENSNSNSRKPPKNWNRMILERGVVGLGIVAAMNSTDVVVSSAKAAANFRGTTTYDYGIFYASPLNNIGTRFPHFLNSCNLCDKHLHGVDIFIYRGEKAFCSAECRETHISISNDDHQDVVKCRSRVVEHNPVTLTSSILAAA</sequence>
<keyword evidence="2" id="KW-0479">Metal-binding</keyword>
<dbReference type="EMBL" id="BT091239">
    <property type="protein sequence ID" value="ACU15361.1"/>
    <property type="molecule type" value="mRNA"/>
</dbReference>
<dbReference type="Proteomes" id="UP000008827">
    <property type="component" value="Chromosome 1"/>
</dbReference>
<dbReference type="HOGENOM" id="CLU_1809657_0_0_1"/>
<dbReference type="AlphaFoldDB" id="C6T1D3"/>
<dbReference type="GO" id="GO:0008270">
    <property type="term" value="F:zinc ion binding"/>
    <property type="evidence" value="ECO:0007669"/>
    <property type="project" value="UniProtKB-KW"/>
</dbReference>
<evidence type="ECO:0000256" key="1">
    <source>
        <dbReference type="ARBA" id="ARBA00009374"/>
    </source>
</evidence>
<organism evidence="6">
    <name type="scientific">Glycine max</name>
    <name type="common">Soybean</name>
    <name type="synonym">Glycine hispida</name>
    <dbReference type="NCBI Taxonomy" id="3847"/>
    <lineage>
        <taxon>Eukaryota</taxon>
        <taxon>Viridiplantae</taxon>
        <taxon>Streptophyta</taxon>
        <taxon>Embryophyta</taxon>
        <taxon>Tracheophyta</taxon>
        <taxon>Spermatophyta</taxon>
        <taxon>Magnoliopsida</taxon>
        <taxon>eudicotyledons</taxon>
        <taxon>Gunneridae</taxon>
        <taxon>Pentapetalae</taxon>
        <taxon>rosids</taxon>
        <taxon>fabids</taxon>
        <taxon>Fabales</taxon>
        <taxon>Fabaceae</taxon>
        <taxon>Papilionoideae</taxon>
        <taxon>50 kb inversion clade</taxon>
        <taxon>NPAAA clade</taxon>
        <taxon>indigoferoid/millettioid clade</taxon>
        <taxon>Phaseoleae</taxon>
        <taxon>Glycine</taxon>
        <taxon>Glycine subgen. Soja</taxon>
    </lineage>
</organism>
<dbReference type="RefSeq" id="NP_001239938.1">
    <property type="nucleotide sequence ID" value="NM_001253009.1"/>
</dbReference>
<evidence type="ECO:0000313" key="6">
    <source>
        <dbReference type="EMBL" id="ACU15361.1"/>
    </source>
</evidence>
<keyword evidence="3" id="KW-0863">Zinc-finger</keyword>
<evidence type="ECO:0000256" key="4">
    <source>
        <dbReference type="PROSITE-ProRule" id="PRU01131"/>
    </source>
</evidence>
<dbReference type="PANTHER" id="PTHR47208:SF1">
    <property type="entry name" value="OS02G0174800 PROTEIN"/>
    <property type="match status" value="1"/>
</dbReference>
<evidence type="ECO:0000259" key="5">
    <source>
        <dbReference type="PROSITE" id="PS51795"/>
    </source>
</evidence>
<feature type="domain" description="FLZ-type" evidence="5">
    <location>
        <begin position="74"/>
        <end position="117"/>
    </location>
</feature>
<dbReference type="GeneID" id="100788024"/>
<dbReference type="OMA" id="VDIFIYR"/>
<dbReference type="PANTHER" id="PTHR47208">
    <property type="entry name" value="OS02G0174800 PROTEIN"/>
    <property type="match status" value="1"/>
</dbReference>
<dbReference type="Pfam" id="PF04570">
    <property type="entry name" value="zf-FLZ"/>
    <property type="match status" value="1"/>
</dbReference>
<feature type="zinc finger region" description="FLZ-type" evidence="4">
    <location>
        <begin position="74"/>
        <end position="117"/>
    </location>
</feature>
<dbReference type="KEGG" id="gmx:100788024"/>
<dbReference type="InterPro" id="IPR007650">
    <property type="entry name" value="Zf-FLZ_dom"/>
</dbReference>
<keyword evidence="9" id="KW-1185">Reference proteome</keyword>
<reference evidence="7 8" key="2">
    <citation type="journal article" date="2010" name="Nature">
        <title>Genome sequence of the palaeopolyploid soybean.</title>
        <authorList>
            <person name="Schmutz J."/>
            <person name="Cannon S.B."/>
            <person name="Schlueter J."/>
            <person name="Ma J."/>
            <person name="Mitros T."/>
            <person name="Nelson W."/>
            <person name="Hyten D.L."/>
            <person name="Song Q."/>
            <person name="Thelen J.J."/>
            <person name="Cheng J."/>
            <person name="Xu D."/>
            <person name="Hellsten U."/>
            <person name="May G.D."/>
            <person name="Yu Y."/>
            <person name="Sakurai T."/>
            <person name="Umezawa T."/>
            <person name="Bhattacharyya M.K."/>
            <person name="Sandhu D."/>
            <person name="Valliyodan B."/>
            <person name="Lindquist E."/>
            <person name="Peto M."/>
            <person name="Grant D."/>
            <person name="Shu S."/>
            <person name="Goodstein D."/>
            <person name="Barry K."/>
            <person name="Futrell-Griggs M."/>
            <person name="Abernathy B."/>
            <person name="Du J."/>
            <person name="Tian Z."/>
            <person name="Zhu L."/>
            <person name="Gill N."/>
            <person name="Joshi T."/>
            <person name="Libault M."/>
            <person name="Sethuraman A."/>
            <person name="Zhang X.-C."/>
            <person name="Shinozaki K."/>
            <person name="Nguyen H.T."/>
            <person name="Wing R.A."/>
            <person name="Cregan P."/>
            <person name="Specht J."/>
            <person name="Grimwood J."/>
            <person name="Rokhsar D."/>
            <person name="Stacey G."/>
            <person name="Shoemaker R.C."/>
            <person name="Jackson S.A."/>
        </authorList>
    </citation>
    <scope>NUCLEOTIDE SEQUENCE [LARGE SCALE GENOMIC DNA]</scope>
    <source>
        <strain evidence="8">cv. Williams 82</strain>
        <tissue evidence="7">Callus</tissue>
    </source>
</reference>
<evidence type="ECO:0000256" key="2">
    <source>
        <dbReference type="ARBA" id="ARBA00022723"/>
    </source>
</evidence>
<evidence type="ECO:0000313" key="8">
    <source>
        <dbReference type="EnsemblPlants" id="KRH74144"/>
    </source>
</evidence>
<name>C6T1D3_SOYBN</name>
<accession>C6T1D3</accession>
<reference evidence="7" key="4">
    <citation type="submission" date="2018-07" db="EMBL/GenBank/DDBJ databases">
        <title>WGS assembly of Glycine max.</title>
        <authorList>
            <person name="Schmutz J."/>
            <person name="Cannon S."/>
            <person name="Schlueter J."/>
            <person name="Ma J."/>
            <person name="Mitros T."/>
            <person name="Nelson W."/>
            <person name="Hyten D."/>
            <person name="Song Q."/>
            <person name="Thelen J."/>
            <person name="Cheng J."/>
            <person name="Xu D."/>
            <person name="Hellsten U."/>
            <person name="May G."/>
            <person name="Yu Y."/>
            <person name="Sakurai T."/>
            <person name="Umezawa T."/>
            <person name="Bhattacharyya M."/>
            <person name="Sandhu D."/>
            <person name="Valliyodan B."/>
            <person name="Lindquist E."/>
            <person name="Peto M."/>
            <person name="Grant D."/>
            <person name="Shu S."/>
            <person name="Goodstein D."/>
            <person name="Barry K."/>
            <person name="Futrell-Griggs M."/>
            <person name="Abernathy B."/>
            <person name="Du J."/>
            <person name="Tian Z."/>
            <person name="Zhu L."/>
            <person name="Gill N."/>
            <person name="Joshi T."/>
            <person name="Libault M."/>
            <person name="Sethuraman A."/>
            <person name="Zhang X."/>
            <person name="Shinozaki K."/>
            <person name="Nguyen H."/>
            <person name="Wing R."/>
            <person name="Cregan P."/>
            <person name="Specht J."/>
            <person name="Grimwood J."/>
            <person name="Rokhsar D."/>
            <person name="Stacey G."/>
            <person name="Shoemaker R."/>
            <person name="Jackson S."/>
        </authorList>
    </citation>
    <scope>NUCLEOTIDE SEQUENCE</scope>
    <source>
        <tissue evidence="7">Callus</tissue>
    </source>
</reference>
<dbReference type="EMBL" id="CM000834">
    <property type="protein sequence ID" value="KRH74144.1"/>
    <property type="molecule type" value="Genomic_DNA"/>
</dbReference>